<dbReference type="PANTHER" id="PTHR23112:SF0">
    <property type="entry name" value="TRANSMEMBRANE PROTEIN 116"/>
    <property type="match status" value="1"/>
</dbReference>
<dbReference type="SUPFAM" id="SSF81321">
    <property type="entry name" value="Family A G protein-coupled receptor-like"/>
    <property type="match status" value="1"/>
</dbReference>
<keyword evidence="4 5" id="KW-0472">Membrane</keyword>
<evidence type="ECO:0000313" key="10">
    <source>
        <dbReference type="Proteomes" id="UP000320475"/>
    </source>
</evidence>
<dbReference type="InterPro" id="IPR022596">
    <property type="entry name" value="GPR1/2/3_C"/>
</dbReference>
<dbReference type="Pfam" id="PF11970">
    <property type="entry name" value="GPR_Gpa2_C"/>
    <property type="match status" value="1"/>
</dbReference>
<protein>
    <recommendedName>
        <fullName evidence="6">G-protein coupled receptors family 1 profile domain-containing protein</fullName>
    </recommendedName>
</protein>
<dbReference type="Proteomes" id="UP000317494">
    <property type="component" value="Unassembled WGS sequence"/>
</dbReference>
<comment type="caution">
    <text evidence="8">The sequence shown here is derived from an EMBL/GenBank/DDBJ whole genome shotgun (WGS) entry which is preliminary data.</text>
</comment>
<reference evidence="9 10" key="1">
    <citation type="journal article" date="2019" name="Sci. Rep.">
        <title>Comparative genomics of chytrid fungi reveal insights into the obligate biotrophic and pathogenic lifestyle of Synchytrium endobioticum.</title>
        <authorList>
            <person name="van de Vossenberg B.T.L.H."/>
            <person name="Warris S."/>
            <person name="Nguyen H.D.T."/>
            <person name="van Gent-Pelzer M.P.E."/>
            <person name="Joly D.L."/>
            <person name="van de Geest H.C."/>
            <person name="Bonants P.J.M."/>
            <person name="Smith D.S."/>
            <person name="Levesque C.A."/>
            <person name="van der Lee T.A.J."/>
        </authorList>
    </citation>
    <scope>NUCLEOTIDE SEQUENCE [LARGE SCALE GENOMIC DNA]</scope>
    <source>
        <strain evidence="7 10">LEV6574</strain>
        <strain evidence="8 9">MB42</strain>
    </source>
</reference>
<accession>A0A507D4A0</accession>
<evidence type="ECO:0000313" key="9">
    <source>
        <dbReference type="Proteomes" id="UP000317494"/>
    </source>
</evidence>
<comment type="subcellular location">
    <subcellularLocation>
        <location evidence="1">Membrane</location>
        <topology evidence="1">Multi-pass membrane protein</topology>
    </subcellularLocation>
</comment>
<dbReference type="VEuPathDB" id="FungiDB:SeMB42_g03752"/>
<gene>
    <name evidence="7" type="ORF">SeLEV6574_g05729</name>
    <name evidence="8" type="ORF">SeMB42_g03752</name>
</gene>
<dbReference type="PANTHER" id="PTHR23112">
    <property type="entry name" value="G PROTEIN-COUPLED RECEPTOR 157-RELATED"/>
    <property type="match status" value="1"/>
</dbReference>
<organism evidence="8 9">
    <name type="scientific">Synchytrium endobioticum</name>
    <dbReference type="NCBI Taxonomy" id="286115"/>
    <lineage>
        <taxon>Eukaryota</taxon>
        <taxon>Fungi</taxon>
        <taxon>Fungi incertae sedis</taxon>
        <taxon>Chytridiomycota</taxon>
        <taxon>Chytridiomycota incertae sedis</taxon>
        <taxon>Chytridiomycetes</taxon>
        <taxon>Synchytriales</taxon>
        <taxon>Synchytriaceae</taxon>
        <taxon>Synchytrium</taxon>
    </lineage>
</organism>
<dbReference type="EMBL" id="QEAN01000139">
    <property type="protein sequence ID" value="TPX46303.1"/>
    <property type="molecule type" value="Genomic_DNA"/>
</dbReference>
<dbReference type="Gene3D" id="1.20.1070.10">
    <property type="entry name" value="Rhodopsin 7-helix transmembrane proteins"/>
    <property type="match status" value="1"/>
</dbReference>
<dbReference type="Pfam" id="PF11710">
    <property type="entry name" value="Git3"/>
    <property type="match status" value="1"/>
</dbReference>
<dbReference type="InterPro" id="IPR017452">
    <property type="entry name" value="GPCR_Rhodpsn_7TM"/>
</dbReference>
<feature type="transmembrane region" description="Helical" evidence="5">
    <location>
        <begin position="133"/>
        <end position="156"/>
    </location>
</feature>
<evidence type="ECO:0000256" key="2">
    <source>
        <dbReference type="ARBA" id="ARBA00022692"/>
    </source>
</evidence>
<evidence type="ECO:0000313" key="8">
    <source>
        <dbReference type="EMBL" id="TPX46303.1"/>
    </source>
</evidence>
<dbReference type="PROSITE" id="PS50262">
    <property type="entry name" value="G_PROTEIN_RECEP_F1_2"/>
    <property type="match status" value="1"/>
</dbReference>
<keyword evidence="2 5" id="KW-0812">Transmembrane</keyword>
<evidence type="ECO:0000256" key="3">
    <source>
        <dbReference type="ARBA" id="ARBA00022989"/>
    </source>
</evidence>
<keyword evidence="3 5" id="KW-1133">Transmembrane helix</keyword>
<sequence length="372" mass="41070">MNSYELAIVLTSLVGDSLSVIGGVLVLCVIALLSFLLDYKVFGNDLRSLIIVCLMVSDTANSLTNLISGLSVLRGNQLTNGPFCTATGYIGQVSVQSSDFSVLLMALITYATFTPDPGSPSSRWLARLQARKWVLVLPLLLVPLASASLAFVYPGYERASFSWCWIAAEPVYARYVYAHGLRLAIMLALPVIYGRLYFRIRNAYRVAKERDLARRAIEAEWEYSMTPPRSMNKHSYGGRPDSIISLASHDTVILDGDDVSSYFESVRGPTSLKCVAGARRRKRGASASPEVAKLKQLKKAMDLMIALPIVYFILWIPGVINRLHVATNGRTTWVLEALQTSTQYIGFVNSILYGLNPNVQSGLAELWADLWD</sequence>
<feature type="domain" description="G-protein coupled receptors family 1 profile" evidence="6">
    <location>
        <begin position="22"/>
        <end position="360"/>
    </location>
</feature>
<evidence type="ECO:0000256" key="1">
    <source>
        <dbReference type="ARBA" id="ARBA00004141"/>
    </source>
</evidence>
<evidence type="ECO:0000313" key="7">
    <source>
        <dbReference type="EMBL" id="TPX42165.1"/>
    </source>
</evidence>
<evidence type="ECO:0000256" key="5">
    <source>
        <dbReference type="SAM" id="Phobius"/>
    </source>
</evidence>
<name>A0A507D4A0_9FUNG</name>
<feature type="transmembrane region" description="Helical" evidence="5">
    <location>
        <begin position="303"/>
        <end position="320"/>
    </location>
</feature>
<dbReference type="OrthoDB" id="2146729at2759"/>
<feature type="transmembrane region" description="Helical" evidence="5">
    <location>
        <begin position="20"/>
        <end position="37"/>
    </location>
</feature>
<evidence type="ECO:0000259" key="6">
    <source>
        <dbReference type="PROSITE" id="PS50262"/>
    </source>
</evidence>
<dbReference type="EMBL" id="QEAM01000283">
    <property type="protein sequence ID" value="TPX42165.1"/>
    <property type="molecule type" value="Genomic_DNA"/>
</dbReference>
<dbReference type="GO" id="GO:0004930">
    <property type="term" value="F:G protein-coupled receptor activity"/>
    <property type="evidence" value="ECO:0007669"/>
    <property type="project" value="TreeGrafter"/>
</dbReference>
<dbReference type="GO" id="GO:0007189">
    <property type="term" value="P:adenylate cyclase-activating G protein-coupled receptor signaling pathway"/>
    <property type="evidence" value="ECO:0007669"/>
    <property type="project" value="TreeGrafter"/>
</dbReference>
<dbReference type="InterPro" id="IPR023041">
    <property type="entry name" value="Glucose_rcpt_Git3-like_N"/>
</dbReference>
<dbReference type="AlphaFoldDB" id="A0A507D4A0"/>
<evidence type="ECO:0000256" key="4">
    <source>
        <dbReference type="ARBA" id="ARBA00023136"/>
    </source>
</evidence>
<feature type="transmembrane region" description="Helical" evidence="5">
    <location>
        <begin position="176"/>
        <end position="198"/>
    </location>
</feature>
<dbReference type="Proteomes" id="UP000320475">
    <property type="component" value="Unassembled WGS sequence"/>
</dbReference>
<dbReference type="STRING" id="286115.A0A507D4A0"/>
<dbReference type="GO" id="GO:0005886">
    <property type="term" value="C:plasma membrane"/>
    <property type="evidence" value="ECO:0007669"/>
    <property type="project" value="TreeGrafter"/>
</dbReference>
<proteinExistence type="predicted"/>
<keyword evidence="9" id="KW-1185">Reference proteome</keyword>